<feature type="signal peptide" evidence="2">
    <location>
        <begin position="1"/>
        <end position="25"/>
    </location>
</feature>
<comment type="caution">
    <text evidence="5">The sequence shown here is derived from an EMBL/GenBank/DDBJ whole genome shotgun (WGS) entry which is preliminary data.</text>
</comment>
<feature type="region of interest" description="Disordered" evidence="1">
    <location>
        <begin position="132"/>
        <end position="178"/>
    </location>
</feature>
<dbReference type="InterPro" id="IPR052336">
    <property type="entry name" value="MlaD_Phospholipid_Transporter"/>
</dbReference>
<dbReference type="Proteomes" id="UP000675554">
    <property type="component" value="Unassembled WGS sequence"/>
</dbReference>
<proteinExistence type="predicted"/>
<dbReference type="EMBL" id="JAGSMN010000365">
    <property type="protein sequence ID" value="MBR7674672.1"/>
    <property type="molecule type" value="Genomic_DNA"/>
</dbReference>
<feature type="domain" description="Mce/MlaD" evidence="3">
    <location>
        <begin position="51"/>
        <end position="127"/>
    </location>
</feature>
<protein>
    <submittedName>
        <fullName evidence="5">MCE family protein</fullName>
    </submittedName>
</protein>
<sequence length="402" mass="41861">MRRVITAVTGLASALCVLTGLTMVAGGSLSPTFDGVEDVPLPGGARLGDRPYEITAEFQDVLSLFPQSAVKVNDVAVGEVTGIELADNGWQAEVTMRVNGDVRLPANVYANLEQSSLLGEKYVQLVAPGGTGTAGDAGGHEGIGTGDTGDTGDTEEKAASATVSEAPRGRLRDGSVIPRSRTNRYPEVEEVFGALSMLLNGGGVAQLRDITRELNTALSGNETEVRSMLRRVNKLTTSLDDNKESITDAIDGVDKLSSRLAARDRKIGAVLDDLEPGLDVLKDQRASLVTMLRSLDTLSEVAVGTVERTKEDLVADLKALAPTLRKLGEAGSALPNSLEVMATYPFTDEVLSGVKGDYLNVYLRTTARPGTEVVPPLSDGATGSGSGGDSALPLPPADGGNG</sequence>
<dbReference type="PANTHER" id="PTHR33371:SF15">
    <property type="entry name" value="LIPOPROTEIN LPRN"/>
    <property type="match status" value="1"/>
</dbReference>
<evidence type="ECO:0000259" key="3">
    <source>
        <dbReference type="Pfam" id="PF02470"/>
    </source>
</evidence>
<evidence type="ECO:0000256" key="2">
    <source>
        <dbReference type="SAM" id="SignalP"/>
    </source>
</evidence>
<keyword evidence="6" id="KW-1185">Reference proteome</keyword>
<dbReference type="Pfam" id="PF02470">
    <property type="entry name" value="MlaD"/>
    <property type="match status" value="1"/>
</dbReference>
<feature type="domain" description="Mammalian cell entry C-terminal" evidence="4">
    <location>
        <begin position="169"/>
        <end position="343"/>
    </location>
</feature>
<dbReference type="PANTHER" id="PTHR33371">
    <property type="entry name" value="INTERMEMBRANE PHOSPHOLIPID TRANSPORT SYSTEM BINDING PROTEIN MLAD-RELATED"/>
    <property type="match status" value="1"/>
</dbReference>
<dbReference type="InterPro" id="IPR003399">
    <property type="entry name" value="Mce/MlaD"/>
</dbReference>
<accession>A0A8T4ITW9</accession>
<evidence type="ECO:0000313" key="5">
    <source>
        <dbReference type="EMBL" id="MBR7674672.1"/>
    </source>
</evidence>
<gene>
    <name evidence="5" type="ORF">KDA82_16925</name>
</gene>
<evidence type="ECO:0000313" key="6">
    <source>
        <dbReference type="Proteomes" id="UP000675554"/>
    </source>
</evidence>
<feature type="compositionally biased region" description="Gly residues" evidence="1">
    <location>
        <begin position="132"/>
        <end position="149"/>
    </location>
</feature>
<dbReference type="GO" id="GO:0005576">
    <property type="term" value="C:extracellular region"/>
    <property type="evidence" value="ECO:0007669"/>
    <property type="project" value="TreeGrafter"/>
</dbReference>
<reference evidence="5" key="1">
    <citation type="submission" date="2021-04" db="EMBL/GenBank/DDBJ databases">
        <title>Sequencing of actinobacteria type strains.</title>
        <authorList>
            <person name="Nguyen G.-S."/>
            <person name="Wentzel A."/>
        </authorList>
    </citation>
    <scope>NUCLEOTIDE SEQUENCE</scope>
    <source>
        <strain evidence="5">DSM 42095</strain>
    </source>
</reference>
<feature type="region of interest" description="Disordered" evidence="1">
    <location>
        <begin position="370"/>
        <end position="402"/>
    </location>
</feature>
<dbReference type="AlphaFoldDB" id="A0A8T4ITW9"/>
<name>A0A8T4ITW9_9ACTN</name>
<keyword evidence="2" id="KW-0732">Signal</keyword>
<dbReference type="Pfam" id="PF11887">
    <property type="entry name" value="Mce4_CUP1"/>
    <property type="match status" value="1"/>
</dbReference>
<evidence type="ECO:0000256" key="1">
    <source>
        <dbReference type="SAM" id="MobiDB-lite"/>
    </source>
</evidence>
<feature type="chain" id="PRO_5039225973" evidence="2">
    <location>
        <begin position="26"/>
        <end position="402"/>
    </location>
</feature>
<organism evidence="5 6">
    <name type="scientific">Streptomyces daliensis</name>
    <dbReference type="NCBI Taxonomy" id="299421"/>
    <lineage>
        <taxon>Bacteria</taxon>
        <taxon>Bacillati</taxon>
        <taxon>Actinomycetota</taxon>
        <taxon>Actinomycetes</taxon>
        <taxon>Kitasatosporales</taxon>
        <taxon>Streptomycetaceae</taxon>
        <taxon>Streptomyces</taxon>
    </lineage>
</organism>
<dbReference type="InterPro" id="IPR024516">
    <property type="entry name" value="Mce_C"/>
</dbReference>
<evidence type="ECO:0000259" key="4">
    <source>
        <dbReference type="Pfam" id="PF11887"/>
    </source>
</evidence>